<dbReference type="GO" id="GO:0042601">
    <property type="term" value="C:endospore-forming forespore"/>
    <property type="evidence" value="ECO:0007669"/>
    <property type="project" value="TreeGrafter"/>
</dbReference>
<dbReference type="RefSeq" id="WP_197659685.1">
    <property type="nucleotide sequence ID" value="NZ_JAEAGR010000001.1"/>
</dbReference>
<dbReference type="Pfam" id="PF01636">
    <property type="entry name" value="APH"/>
    <property type="match status" value="1"/>
</dbReference>
<name>A0A8J7HA04_9FIRM</name>
<sequence length="297" mass="35277">MINLTKVLKNWGFQEVIIENQFHEDSSRQIFSFSVNNQRMLLKGIPDEISENVIKGNVSAHEYLGNQKHIAPDIIYTPDGNCYIHEDGFWFYVMEFVEGRPLEETVEDEYSLGKIARLVHSYTDYQYLSSLDADKKRFYEWFTDKEFKKEFDSILNQLPDFTKYDQCFIHTDLGPHNAMMRLNGQVILIDLDDSGIGSMHLDIGWAFIMQFVEYNRETEEMKYRFDLAMAFLQGYYENEKISRNEYDLIWQGAIFMHISYMKVFGPYAVNPLWNILKYGMCQKDKLWDMLIQQETFI</sequence>
<dbReference type="Gene3D" id="3.90.1200.10">
    <property type="match status" value="1"/>
</dbReference>
<dbReference type="Gene3D" id="3.30.200.20">
    <property type="entry name" value="Phosphorylase Kinase, domain 1"/>
    <property type="match status" value="1"/>
</dbReference>
<evidence type="ECO:0000313" key="3">
    <source>
        <dbReference type="Proteomes" id="UP000623269"/>
    </source>
</evidence>
<evidence type="ECO:0000259" key="1">
    <source>
        <dbReference type="Pfam" id="PF01636"/>
    </source>
</evidence>
<dbReference type="AlphaFoldDB" id="A0A8J7HA04"/>
<accession>A0A8J7HA04</accession>
<dbReference type="InterPro" id="IPR047175">
    <property type="entry name" value="CotS-like"/>
</dbReference>
<gene>
    <name evidence="2" type="ORF">I5677_00975</name>
</gene>
<protein>
    <submittedName>
        <fullName evidence="2">Aminoglycoside phosphotransferase family protein</fullName>
    </submittedName>
</protein>
<keyword evidence="3" id="KW-1185">Reference proteome</keyword>
<dbReference type="Proteomes" id="UP000623269">
    <property type="component" value="Unassembled WGS sequence"/>
</dbReference>
<comment type="caution">
    <text evidence="2">The sequence shown here is derived from an EMBL/GenBank/DDBJ whole genome shotgun (WGS) entry which is preliminary data.</text>
</comment>
<dbReference type="EMBL" id="JAEAGR010000001">
    <property type="protein sequence ID" value="MBH1939461.1"/>
    <property type="molecule type" value="Genomic_DNA"/>
</dbReference>
<dbReference type="PANTHER" id="PTHR39179:SF1">
    <property type="entry name" value="SPORE COAT PROTEIN I"/>
    <property type="match status" value="1"/>
</dbReference>
<dbReference type="PANTHER" id="PTHR39179">
    <property type="entry name" value="SPORE COAT PROTEIN I"/>
    <property type="match status" value="1"/>
</dbReference>
<dbReference type="InterPro" id="IPR002575">
    <property type="entry name" value="Aminoglycoside_PTrfase"/>
</dbReference>
<proteinExistence type="predicted"/>
<evidence type="ECO:0000313" key="2">
    <source>
        <dbReference type="EMBL" id="MBH1939461.1"/>
    </source>
</evidence>
<dbReference type="SUPFAM" id="SSF56112">
    <property type="entry name" value="Protein kinase-like (PK-like)"/>
    <property type="match status" value="1"/>
</dbReference>
<organism evidence="2 3">
    <name type="scientific">Mobilitalea sibirica</name>
    <dbReference type="NCBI Taxonomy" id="1462919"/>
    <lineage>
        <taxon>Bacteria</taxon>
        <taxon>Bacillati</taxon>
        <taxon>Bacillota</taxon>
        <taxon>Clostridia</taxon>
        <taxon>Lachnospirales</taxon>
        <taxon>Lachnospiraceae</taxon>
        <taxon>Mobilitalea</taxon>
    </lineage>
</organism>
<feature type="domain" description="Aminoglycoside phosphotransferase" evidence="1">
    <location>
        <begin position="85"/>
        <end position="209"/>
    </location>
</feature>
<reference evidence="2" key="1">
    <citation type="submission" date="2020-12" db="EMBL/GenBank/DDBJ databases">
        <title>M. sibirica DSM 26468T genome.</title>
        <authorList>
            <person name="Thieme N."/>
            <person name="Rettenmaier R."/>
            <person name="Zverlov V."/>
            <person name="Liebl W."/>
        </authorList>
    </citation>
    <scope>NUCLEOTIDE SEQUENCE</scope>
    <source>
        <strain evidence="2">DSM 26468</strain>
    </source>
</reference>
<dbReference type="InterPro" id="IPR011009">
    <property type="entry name" value="Kinase-like_dom_sf"/>
</dbReference>